<proteinExistence type="predicted"/>
<dbReference type="Proteomes" id="UP000035680">
    <property type="component" value="Unassembled WGS sequence"/>
</dbReference>
<dbReference type="GO" id="GO:0005886">
    <property type="term" value="C:plasma membrane"/>
    <property type="evidence" value="ECO:0007669"/>
    <property type="project" value="TreeGrafter"/>
</dbReference>
<dbReference type="PROSITE" id="PS51885">
    <property type="entry name" value="NEPRILYSIN"/>
    <property type="match status" value="1"/>
</dbReference>
<evidence type="ECO:0000313" key="3">
    <source>
        <dbReference type="WBParaSite" id="SVE_1162900.1"/>
    </source>
</evidence>
<reference evidence="2" key="1">
    <citation type="submission" date="2014-07" db="EMBL/GenBank/DDBJ databases">
        <authorList>
            <person name="Martin A.A"/>
            <person name="De Silva N."/>
        </authorList>
    </citation>
    <scope>NUCLEOTIDE SEQUENCE</scope>
</reference>
<name>A0A0K0FQE0_STRVS</name>
<sequence>MTFSIKSDDVGINYNDTIENIVNAIKHQKSITRSDSKMWSCREKFSNLLKESVCLHSLMVVWPFIGVARRPATYTLAEPLFSKKFPSALNYGYLGFTIAQTILDAYDTKTINHNYNNFDSEERDKLVVSEESMDHMVTISKCFTQQRYKESKTIIHRDIDNILSTDKKITDNAKLKIAYRAYTNFVSNFSEEYIVVPGFEQYIEDQLFFIGFGRHFFEYTSEDSNVPYDAKPGNLYQKRVLIQS</sequence>
<organism evidence="2 3">
    <name type="scientific">Strongyloides venezuelensis</name>
    <name type="common">Threadworm</name>
    <dbReference type="NCBI Taxonomy" id="75913"/>
    <lineage>
        <taxon>Eukaryota</taxon>
        <taxon>Metazoa</taxon>
        <taxon>Ecdysozoa</taxon>
        <taxon>Nematoda</taxon>
        <taxon>Chromadorea</taxon>
        <taxon>Rhabditida</taxon>
        <taxon>Tylenchina</taxon>
        <taxon>Panagrolaimomorpha</taxon>
        <taxon>Strongyloidoidea</taxon>
        <taxon>Strongyloididae</taxon>
        <taxon>Strongyloides</taxon>
    </lineage>
</organism>
<dbReference type="GO" id="GO:0016485">
    <property type="term" value="P:protein processing"/>
    <property type="evidence" value="ECO:0007669"/>
    <property type="project" value="TreeGrafter"/>
</dbReference>
<accession>A0A0K0FQE0</accession>
<dbReference type="AlphaFoldDB" id="A0A0K0FQE0"/>
<dbReference type="PANTHER" id="PTHR11733">
    <property type="entry name" value="ZINC METALLOPROTEASE FAMILY M13 NEPRILYSIN-RELATED"/>
    <property type="match status" value="1"/>
</dbReference>
<protein>
    <submittedName>
        <fullName evidence="3">Peptidase_M13 domain-containing protein</fullName>
    </submittedName>
</protein>
<dbReference type="InterPro" id="IPR024079">
    <property type="entry name" value="MetalloPept_cat_dom_sf"/>
</dbReference>
<dbReference type="Gene3D" id="3.40.390.10">
    <property type="entry name" value="Collagenase (Catalytic Domain)"/>
    <property type="match status" value="1"/>
</dbReference>
<keyword evidence="2" id="KW-1185">Reference proteome</keyword>
<dbReference type="PANTHER" id="PTHR11733:SF241">
    <property type="entry name" value="GH26575P-RELATED"/>
    <property type="match status" value="1"/>
</dbReference>
<dbReference type="GO" id="GO:0004222">
    <property type="term" value="F:metalloendopeptidase activity"/>
    <property type="evidence" value="ECO:0007669"/>
    <property type="project" value="InterPro"/>
</dbReference>
<dbReference type="InterPro" id="IPR018497">
    <property type="entry name" value="Peptidase_M13_C"/>
</dbReference>
<reference evidence="3" key="2">
    <citation type="submission" date="2015-08" db="UniProtKB">
        <authorList>
            <consortium name="WormBaseParasite"/>
        </authorList>
    </citation>
    <scope>IDENTIFICATION</scope>
</reference>
<dbReference type="WBParaSite" id="SVE_1162900.1">
    <property type="protein sequence ID" value="SVE_1162900.1"/>
    <property type="gene ID" value="SVE_1162900"/>
</dbReference>
<dbReference type="Pfam" id="PF01431">
    <property type="entry name" value="Peptidase_M13"/>
    <property type="match status" value="1"/>
</dbReference>
<dbReference type="SUPFAM" id="SSF55486">
    <property type="entry name" value="Metalloproteases ('zincins'), catalytic domain"/>
    <property type="match status" value="1"/>
</dbReference>
<evidence type="ECO:0000313" key="2">
    <source>
        <dbReference type="Proteomes" id="UP000035680"/>
    </source>
</evidence>
<dbReference type="InterPro" id="IPR000718">
    <property type="entry name" value="Peptidase_M13"/>
</dbReference>
<feature type="domain" description="Peptidase M13 C-terminal" evidence="1">
    <location>
        <begin position="76"/>
        <end position="224"/>
    </location>
</feature>
<evidence type="ECO:0000259" key="1">
    <source>
        <dbReference type="Pfam" id="PF01431"/>
    </source>
</evidence>